<dbReference type="EC" id="1.2.1.3" evidence="5"/>
<dbReference type="AlphaFoldDB" id="A0A6A4YY39"/>
<dbReference type="InterPro" id="IPR029510">
    <property type="entry name" value="Ald_DH_CS_GLU"/>
</dbReference>
<comment type="caution">
    <text evidence="9">The sequence shown here is derived from an EMBL/GenBank/DDBJ whole genome shotgun (WGS) entry which is preliminary data.</text>
</comment>
<gene>
    <name evidence="9" type="ORF">AaE_016033</name>
</gene>
<dbReference type="SUPFAM" id="SSF53720">
    <property type="entry name" value="ALDH-like"/>
    <property type="match status" value="1"/>
</dbReference>
<dbReference type="GO" id="GO:0004029">
    <property type="term" value="F:aldehyde dehydrogenase (NAD+) activity"/>
    <property type="evidence" value="ECO:0007669"/>
    <property type="project" value="UniProtKB-EC"/>
</dbReference>
<dbReference type="InterPro" id="IPR016161">
    <property type="entry name" value="Ald_DH/histidinol_DH"/>
</dbReference>
<evidence type="ECO:0000256" key="4">
    <source>
        <dbReference type="ARBA" id="ARBA00023027"/>
    </source>
</evidence>
<evidence type="ECO:0000256" key="3">
    <source>
        <dbReference type="ARBA" id="ARBA00023002"/>
    </source>
</evidence>
<dbReference type="InterPro" id="IPR044638">
    <property type="entry name" value="ALDH7A1-like"/>
</dbReference>
<name>A0A6A4YY39_APHAT</name>
<evidence type="ECO:0000256" key="5">
    <source>
        <dbReference type="ARBA" id="ARBA00024226"/>
    </source>
</evidence>
<evidence type="ECO:0000256" key="6">
    <source>
        <dbReference type="PROSITE-ProRule" id="PRU10007"/>
    </source>
</evidence>
<evidence type="ECO:0000313" key="9">
    <source>
        <dbReference type="EMBL" id="KAF0702265.1"/>
    </source>
</evidence>
<dbReference type="PROSITE" id="PS00687">
    <property type="entry name" value="ALDEHYDE_DEHYDR_GLU"/>
    <property type="match status" value="1"/>
</dbReference>
<dbReference type="PANTHER" id="PTHR43521:SF1">
    <property type="entry name" value="ALPHA-AMINOADIPIC SEMIALDEHYDE DEHYDROGENASE"/>
    <property type="match status" value="1"/>
</dbReference>
<dbReference type="InterPro" id="IPR016163">
    <property type="entry name" value="Ald_DH_C"/>
</dbReference>
<dbReference type="Pfam" id="PF00171">
    <property type="entry name" value="Aldedh"/>
    <property type="match status" value="1"/>
</dbReference>
<evidence type="ECO:0000256" key="1">
    <source>
        <dbReference type="ARBA" id="ARBA00009986"/>
    </source>
</evidence>
<evidence type="ECO:0000256" key="2">
    <source>
        <dbReference type="ARBA" id="ARBA00011881"/>
    </source>
</evidence>
<comment type="subunit">
    <text evidence="2">Homotetramer.</text>
</comment>
<accession>A0A6A4YY39</accession>
<organism evidence="9 10">
    <name type="scientific">Aphanomyces astaci</name>
    <name type="common">Crayfish plague agent</name>
    <dbReference type="NCBI Taxonomy" id="112090"/>
    <lineage>
        <taxon>Eukaryota</taxon>
        <taxon>Sar</taxon>
        <taxon>Stramenopiles</taxon>
        <taxon>Oomycota</taxon>
        <taxon>Saprolegniomycetes</taxon>
        <taxon>Saprolegniales</taxon>
        <taxon>Verrucalvaceae</taxon>
        <taxon>Aphanomyces</taxon>
    </lineage>
</organism>
<evidence type="ECO:0000313" key="10">
    <source>
        <dbReference type="Proteomes" id="UP000469452"/>
    </source>
</evidence>
<dbReference type="InterPro" id="IPR015590">
    <property type="entry name" value="Aldehyde_DH_dom"/>
</dbReference>
<dbReference type="Gene3D" id="3.40.309.10">
    <property type="entry name" value="Aldehyde Dehydrogenase, Chain A, domain 2"/>
    <property type="match status" value="1"/>
</dbReference>
<evidence type="ECO:0000259" key="8">
    <source>
        <dbReference type="Pfam" id="PF00171"/>
    </source>
</evidence>
<dbReference type="VEuPathDB" id="FungiDB:H257_01511"/>
<feature type="domain" description="Aldehyde dehydrogenase" evidence="8">
    <location>
        <begin position="53"/>
        <end position="438"/>
    </location>
</feature>
<reference evidence="9 10" key="1">
    <citation type="submission" date="2019-06" db="EMBL/GenBank/DDBJ databases">
        <title>Genomics analysis of Aphanomyces spp. identifies a new class of oomycete effector associated with host adaptation.</title>
        <authorList>
            <person name="Gaulin E."/>
        </authorList>
    </citation>
    <scope>NUCLEOTIDE SEQUENCE [LARGE SCALE GENOMIC DNA]</scope>
    <source>
        <strain evidence="9 10">E</strain>
    </source>
</reference>
<dbReference type="InterPro" id="IPR016162">
    <property type="entry name" value="Ald_DH_N"/>
</dbReference>
<dbReference type="EMBL" id="VJMI01021211">
    <property type="protein sequence ID" value="KAF0702265.1"/>
    <property type="molecule type" value="Genomic_DNA"/>
</dbReference>
<protein>
    <recommendedName>
        <fullName evidence="5">aldehyde dehydrogenase (NAD(+))</fullName>
        <ecNumber evidence="5">1.2.1.3</ecNumber>
    </recommendedName>
</protein>
<dbReference type="Proteomes" id="UP000469452">
    <property type="component" value="Unassembled WGS sequence"/>
</dbReference>
<keyword evidence="3 7" id="KW-0560">Oxidoreductase</keyword>
<proteinExistence type="inferred from homology"/>
<feature type="active site" evidence="6">
    <location>
        <position position="285"/>
    </location>
</feature>
<sequence length="438" mass="47067">MLARRATQHLRLGGIRHQSALTFSKYPFLKELGLSETNDGVFDGSWFGNGPVFTSVNPATNEPIAKIRTGTKADYERVVKSMDAAKKDWAEVPAPIRGEVVRQIGDALRAKQKALGHLIALEMGKIAVEGVGEVQEAVDICDFAVGLSRCLNGSIIPSERPGHFMMERYNPLKGHVGIITAFNFPCAVVFWNGALSLVGGNTQLWKPSDSLCLTAIACNKVVSDVLTANGYNPAIASVICGSGAEVGEPMIQDKRMELISFTGSTHVGRHVSQVVAARFGKSILELGGNNAMIVDADADLDMALRATLFSAVGTAGQRCTTLRRLYLHEAIYESFVAKLVTAYDQITIGDPLDPNTLCGPLHNQAAVDNFANGIKSILAQHGKVLRGGKVLPGPGNFVEPTLVAIEHDAPIVQTEIFAPITYVMKFADLDEAIEKNND</sequence>
<comment type="similarity">
    <text evidence="1 7">Belongs to the aldehyde dehydrogenase family.</text>
</comment>
<feature type="non-terminal residue" evidence="9">
    <location>
        <position position="438"/>
    </location>
</feature>
<dbReference type="Gene3D" id="3.40.605.10">
    <property type="entry name" value="Aldehyde Dehydrogenase, Chain A, domain 1"/>
    <property type="match status" value="1"/>
</dbReference>
<evidence type="ECO:0000256" key="7">
    <source>
        <dbReference type="RuleBase" id="RU003345"/>
    </source>
</evidence>
<dbReference type="PANTHER" id="PTHR43521">
    <property type="entry name" value="ALPHA-AMINOADIPIC SEMIALDEHYDE DEHYDROGENASE"/>
    <property type="match status" value="1"/>
</dbReference>
<keyword evidence="4" id="KW-0520">NAD</keyword>